<evidence type="ECO:0000313" key="2">
    <source>
        <dbReference type="EMBL" id="HJA79157.1"/>
    </source>
</evidence>
<name>A0A9D2HMV8_9BACT</name>
<accession>A0A9D2HMV8</accession>
<dbReference type="AlphaFoldDB" id="A0A9D2HMV8"/>
<dbReference type="Proteomes" id="UP000823821">
    <property type="component" value="Unassembled WGS sequence"/>
</dbReference>
<dbReference type="EMBL" id="DWZD01000040">
    <property type="protein sequence ID" value="HJA79157.1"/>
    <property type="molecule type" value="Genomic_DNA"/>
</dbReference>
<gene>
    <name evidence="2" type="ORF">H9784_06280</name>
</gene>
<reference evidence="2" key="2">
    <citation type="submission" date="2021-04" db="EMBL/GenBank/DDBJ databases">
        <authorList>
            <person name="Gilroy R."/>
        </authorList>
    </citation>
    <scope>NUCLEOTIDE SEQUENCE</scope>
    <source>
        <strain evidence="2">5032</strain>
    </source>
</reference>
<feature type="chain" id="PRO_5039489076" evidence="1">
    <location>
        <begin position="24"/>
        <end position="141"/>
    </location>
</feature>
<organism evidence="2 3">
    <name type="scientific">Candidatus Desulfovibrio intestinavium</name>
    <dbReference type="NCBI Taxonomy" id="2838534"/>
    <lineage>
        <taxon>Bacteria</taxon>
        <taxon>Pseudomonadati</taxon>
        <taxon>Thermodesulfobacteriota</taxon>
        <taxon>Desulfovibrionia</taxon>
        <taxon>Desulfovibrionales</taxon>
        <taxon>Desulfovibrionaceae</taxon>
        <taxon>Desulfovibrio</taxon>
    </lineage>
</organism>
<evidence type="ECO:0000313" key="3">
    <source>
        <dbReference type="Proteomes" id="UP000823821"/>
    </source>
</evidence>
<keyword evidence="1" id="KW-0732">Signal</keyword>
<proteinExistence type="predicted"/>
<comment type="caution">
    <text evidence="2">The sequence shown here is derived from an EMBL/GenBank/DDBJ whole genome shotgun (WGS) entry which is preliminary data.</text>
</comment>
<evidence type="ECO:0000256" key="1">
    <source>
        <dbReference type="SAM" id="SignalP"/>
    </source>
</evidence>
<reference evidence="2" key="1">
    <citation type="journal article" date="2021" name="PeerJ">
        <title>Extensive microbial diversity within the chicken gut microbiome revealed by metagenomics and culture.</title>
        <authorList>
            <person name="Gilroy R."/>
            <person name="Ravi A."/>
            <person name="Getino M."/>
            <person name="Pursley I."/>
            <person name="Horton D.L."/>
            <person name="Alikhan N.F."/>
            <person name="Baker D."/>
            <person name="Gharbi K."/>
            <person name="Hall N."/>
            <person name="Watson M."/>
            <person name="Adriaenssens E.M."/>
            <person name="Foster-Nyarko E."/>
            <person name="Jarju S."/>
            <person name="Secka A."/>
            <person name="Antonio M."/>
            <person name="Oren A."/>
            <person name="Chaudhuri R.R."/>
            <person name="La Ragione R."/>
            <person name="Hildebrand F."/>
            <person name="Pallen M.J."/>
        </authorList>
    </citation>
    <scope>NUCLEOTIDE SEQUENCE</scope>
    <source>
        <strain evidence="2">5032</strain>
    </source>
</reference>
<feature type="signal peptide" evidence="1">
    <location>
        <begin position="1"/>
        <end position="23"/>
    </location>
</feature>
<sequence length="141" mass="15327">MKKIIAALALALTLAVGSAPALAAQAAAKPTNPVDQFTGHVWLQTSRDNKAAFLFGVETAITVEYFVNSKVAEKAAKEGKAPSSNLSRFEKGWMTAMKEYSRDQIIEKIDAWYAANPDKQDIPVMNVIWFSLIKPALAASK</sequence>
<protein>
    <submittedName>
        <fullName evidence="2">Uncharacterized protein</fullName>
    </submittedName>
</protein>